<feature type="domain" description="Immunoglobulin" evidence="1">
    <location>
        <begin position="435"/>
        <end position="536"/>
    </location>
</feature>
<dbReference type="InterPro" id="IPR036179">
    <property type="entry name" value="Ig-like_dom_sf"/>
</dbReference>
<reference evidence="2" key="2">
    <citation type="submission" date="2021-02" db="UniProtKB">
        <authorList>
            <consortium name="EnsemblMetazoa"/>
        </authorList>
    </citation>
    <scope>IDENTIFICATION</scope>
    <source>
        <strain evidence="2">LVP_AGWG</strain>
    </source>
</reference>
<dbReference type="AlphaFoldDB" id="A0A1S4FL54"/>
<feature type="domain" description="Immunoglobulin" evidence="1">
    <location>
        <begin position="37"/>
        <end position="131"/>
    </location>
</feature>
<evidence type="ECO:0000313" key="2">
    <source>
        <dbReference type="EnsemblMetazoa" id="AAEL009036-PA"/>
    </source>
</evidence>
<accession>A0A1S4FL54</accession>
<proteinExistence type="predicted"/>
<dbReference type="InterPro" id="IPR013783">
    <property type="entry name" value="Ig-like_fold"/>
</dbReference>
<name>A0A1S4FL54_AEDAE</name>
<dbReference type="VEuPathDB" id="VectorBase:AAEL009036"/>
<dbReference type="EnsemblMetazoa" id="AAEL009036-RA">
    <property type="protein sequence ID" value="AAEL009036-PA"/>
    <property type="gene ID" value="AAEL009036"/>
</dbReference>
<dbReference type="InParanoid" id="A0A1S4FL54"/>
<organism evidence="2 3">
    <name type="scientific">Aedes aegypti</name>
    <name type="common">Yellowfever mosquito</name>
    <name type="synonym">Culex aegypti</name>
    <dbReference type="NCBI Taxonomy" id="7159"/>
    <lineage>
        <taxon>Eukaryota</taxon>
        <taxon>Metazoa</taxon>
        <taxon>Ecdysozoa</taxon>
        <taxon>Arthropoda</taxon>
        <taxon>Hexapoda</taxon>
        <taxon>Insecta</taxon>
        <taxon>Pterygota</taxon>
        <taxon>Neoptera</taxon>
        <taxon>Endopterygota</taxon>
        <taxon>Diptera</taxon>
        <taxon>Nematocera</taxon>
        <taxon>Culicoidea</taxon>
        <taxon>Culicidae</taxon>
        <taxon>Culicinae</taxon>
        <taxon>Aedini</taxon>
        <taxon>Aedes</taxon>
        <taxon>Stegomyia</taxon>
    </lineage>
</organism>
<dbReference type="InterPro" id="IPR003599">
    <property type="entry name" value="Ig_sub"/>
</dbReference>
<feature type="domain" description="Immunoglobulin" evidence="1">
    <location>
        <begin position="329"/>
        <end position="427"/>
    </location>
</feature>
<evidence type="ECO:0000259" key="1">
    <source>
        <dbReference type="SMART" id="SM00409"/>
    </source>
</evidence>
<sequence length="634" mass="69976">MDLTIGIWLICVASGVQLVSAQNLLTNYHITNGFIFPDNVTVVVGESVHLKILVAMTGDDRCLYREPGSNQDVDIHAPSRFRDQGSRNVNVDANECGIKILNVNHEDAGFWRLTLVRGTNLIRGISMVKVIGVPTVPDTSDRDSITGLEEITPMGTDYCYVLRDADTQTRDTPMYEQCSLEVDEMDPTGTGHWNVIAGVQGYMREMHFAINIEHRDEQISASVHRGPDFHVLMCKLQYSPSSTIRFCRFVRVADNLGLNMLPGIGWDRYRYYGNGFEVWDCGLEIEEPDNIDKGLWKCLVGYETDKMVKVSGAIMDNSDEELALAIISVEDVNALNGSEMTLQCNANKPLDYCWFRDHDGEIYSVSENLVHGEGTDYWYSGISLALGDCGIRFKPVSENMTGQWSCHVGSSKYSALEVSAGINVKIGNSQIIAKSDTVVATLGTALVVECSSIPKNTPFQYCRFVTPSGLAFNLDEGVTSDQAILNNYYSNPTHEPKKGYCSLVIRSVAASDLGPWICAGKIAGHAMEQYTMFEVATIQTQAAQTELSTASIVGMAIGAAVILLAAVALGYYSFRRRLRKLTTAVNLEHEMETRTTQRGAPVQQRFSVVSLDRSSNGSRESQGSDNQQRNEQST</sequence>
<protein>
    <recommendedName>
        <fullName evidence="1">Immunoglobulin domain-containing protein</fullName>
    </recommendedName>
</protein>
<keyword evidence="3" id="KW-1185">Reference proteome</keyword>
<dbReference type="SMART" id="SM00409">
    <property type="entry name" value="IG"/>
    <property type="match status" value="3"/>
</dbReference>
<dbReference type="OrthoDB" id="10253878at2759"/>
<reference evidence="2 3" key="1">
    <citation type="submission" date="2017-06" db="EMBL/GenBank/DDBJ databases">
        <title>Aedes aegypti genome working group (AGWG) sequencing and assembly.</title>
        <authorList>
            <consortium name="Aedes aegypti Genome Working Group (AGWG)"/>
            <person name="Matthews B.J."/>
        </authorList>
    </citation>
    <scope>NUCLEOTIDE SEQUENCE [LARGE SCALE GENOMIC DNA]</scope>
    <source>
        <strain evidence="2 3">LVP_AGWG</strain>
    </source>
</reference>
<dbReference type="Proteomes" id="UP000008820">
    <property type="component" value="Chromosome 2"/>
</dbReference>
<dbReference type="Gene3D" id="2.60.40.10">
    <property type="entry name" value="Immunoglobulins"/>
    <property type="match status" value="1"/>
</dbReference>
<dbReference type="SUPFAM" id="SSF48726">
    <property type="entry name" value="Immunoglobulin"/>
    <property type="match status" value="1"/>
</dbReference>
<evidence type="ECO:0000313" key="3">
    <source>
        <dbReference type="Proteomes" id="UP000008820"/>
    </source>
</evidence>
<gene>
    <name evidence="2" type="primary">5571393</name>
</gene>